<feature type="transmembrane region" description="Helical" evidence="8">
    <location>
        <begin position="287"/>
        <end position="316"/>
    </location>
</feature>
<evidence type="ECO:0000256" key="5">
    <source>
        <dbReference type="ARBA" id="ARBA00023098"/>
    </source>
</evidence>
<evidence type="ECO:0000256" key="6">
    <source>
        <dbReference type="ARBA" id="ARBA00023136"/>
    </source>
</evidence>
<dbReference type="Proteomes" id="UP001583186">
    <property type="component" value="Unassembled WGS sequence"/>
</dbReference>
<evidence type="ECO:0000256" key="2">
    <source>
        <dbReference type="ARBA" id="ARBA00022692"/>
    </source>
</evidence>
<feature type="transmembrane region" description="Helical" evidence="8">
    <location>
        <begin position="29"/>
        <end position="53"/>
    </location>
</feature>
<feature type="compositionally biased region" description="Low complexity" evidence="7">
    <location>
        <begin position="602"/>
        <end position="612"/>
    </location>
</feature>
<keyword evidence="5" id="KW-0443">Lipid metabolism</keyword>
<dbReference type="EMBL" id="JAWCUI010000011">
    <property type="protein sequence ID" value="KAL1899925.1"/>
    <property type="molecule type" value="Genomic_DNA"/>
</dbReference>
<protein>
    <recommendedName>
        <fullName evidence="11">Tubulin-tyrosine ligase</fullName>
    </recommendedName>
</protein>
<evidence type="ECO:0008006" key="11">
    <source>
        <dbReference type="Google" id="ProtNLM"/>
    </source>
</evidence>
<keyword evidence="3" id="KW-0256">Endoplasmic reticulum</keyword>
<organism evidence="9 10">
    <name type="scientific">Sporothrix stenoceras</name>
    <dbReference type="NCBI Taxonomy" id="5173"/>
    <lineage>
        <taxon>Eukaryota</taxon>
        <taxon>Fungi</taxon>
        <taxon>Dikarya</taxon>
        <taxon>Ascomycota</taxon>
        <taxon>Pezizomycotina</taxon>
        <taxon>Sordariomycetes</taxon>
        <taxon>Sordariomycetidae</taxon>
        <taxon>Ophiostomatales</taxon>
        <taxon>Ophiostomataceae</taxon>
        <taxon>Sporothrix</taxon>
    </lineage>
</organism>
<dbReference type="CDD" id="cd23995">
    <property type="entry name" value="Seipin_BSCL2_like"/>
    <property type="match status" value="1"/>
</dbReference>
<dbReference type="PANTHER" id="PTHR21212:SF0">
    <property type="entry name" value="SEIPIN"/>
    <property type="match status" value="1"/>
</dbReference>
<feature type="compositionally biased region" description="Polar residues" evidence="7">
    <location>
        <begin position="324"/>
        <end position="337"/>
    </location>
</feature>
<comment type="caution">
    <text evidence="9">The sequence shown here is derived from an EMBL/GenBank/DDBJ whole genome shotgun (WGS) entry which is preliminary data.</text>
</comment>
<feature type="compositionally biased region" description="Basic and acidic residues" evidence="7">
    <location>
        <begin position="344"/>
        <end position="400"/>
    </location>
</feature>
<feature type="compositionally biased region" description="Polar residues" evidence="7">
    <location>
        <begin position="547"/>
        <end position="565"/>
    </location>
</feature>
<evidence type="ECO:0000256" key="1">
    <source>
        <dbReference type="ARBA" id="ARBA00004477"/>
    </source>
</evidence>
<feature type="compositionally biased region" description="Polar residues" evidence="7">
    <location>
        <begin position="491"/>
        <end position="511"/>
    </location>
</feature>
<comment type="subcellular location">
    <subcellularLocation>
        <location evidence="1">Endoplasmic reticulum membrane</location>
        <topology evidence="1">Multi-pass membrane protein</topology>
    </subcellularLocation>
</comment>
<gene>
    <name evidence="9" type="ORF">Sste5346_002791</name>
</gene>
<evidence type="ECO:0000256" key="7">
    <source>
        <dbReference type="SAM" id="MobiDB-lite"/>
    </source>
</evidence>
<feature type="compositionally biased region" description="Polar residues" evidence="7">
    <location>
        <begin position="583"/>
        <end position="594"/>
    </location>
</feature>
<reference evidence="9 10" key="1">
    <citation type="journal article" date="2024" name="IMA Fungus">
        <title>IMA Genome - F19 : A genome assembly and annotation guide to empower mycologists, including annotated draft genome sequences of Ceratocystis pirilliformis, Diaporthe australafricana, Fusarium ophioides, Paecilomyces lecythidis, and Sporothrix stenoceras.</title>
        <authorList>
            <person name="Aylward J."/>
            <person name="Wilson A.M."/>
            <person name="Visagie C.M."/>
            <person name="Spraker J."/>
            <person name="Barnes I."/>
            <person name="Buitendag C."/>
            <person name="Ceriani C."/>
            <person name="Del Mar Angel L."/>
            <person name="du Plessis D."/>
            <person name="Fuchs T."/>
            <person name="Gasser K."/>
            <person name="Kramer D."/>
            <person name="Li W."/>
            <person name="Munsamy K."/>
            <person name="Piso A."/>
            <person name="Price J.L."/>
            <person name="Sonnekus B."/>
            <person name="Thomas C."/>
            <person name="van der Nest A."/>
            <person name="van Dijk A."/>
            <person name="van Heerden A."/>
            <person name="van Vuuren N."/>
            <person name="Yilmaz N."/>
            <person name="Duong T.A."/>
            <person name="van der Merwe N.A."/>
            <person name="Wingfield M.J."/>
            <person name="Wingfield B.D."/>
        </authorList>
    </citation>
    <scope>NUCLEOTIDE SEQUENCE [LARGE SCALE GENOMIC DNA]</scope>
    <source>
        <strain evidence="9 10">CMW 5346</strain>
    </source>
</reference>
<evidence type="ECO:0000256" key="3">
    <source>
        <dbReference type="ARBA" id="ARBA00022824"/>
    </source>
</evidence>
<evidence type="ECO:0000256" key="4">
    <source>
        <dbReference type="ARBA" id="ARBA00022989"/>
    </source>
</evidence>
<name>A0ABR3ZIP1_9PEZI</name>
<dbReference type="InterPro" id="IPR009617">
    <property type="entry name" value="Seipin"/>
</dbReference>
<feature type="region of interest" description="Disordered" evidence="7">
    <location>
        <begin position="324"/>
        <end position="632"/>
    </location>
</feature>
<keyword evidence="4 8" id="KW-1133">Transmembrane helix</keyword>
<accession>A0ABR3ZIP1</accession>
<dbReference type="Pfam" id="PF06775">
    <property type="entry name" value="Seipin"/>
    <property type="match status" value="1"/>
</dbReference>
<feature type="compositionally biased region" description="Acidic residues" evidence="7">
    <location>
        <begin position="516"/>
        <end position="539"/>
    </location>
</feature>
<keyword evidence="10" id="KW-1185">Reference proteome</keyword>
<evidence type="ECO:0000313" key="9">
    <source>
        <dbReference type="EMBL" id="KAL1899925.1"/>
    </source>
</evidence>
<dbReference type="PANTHER" id="PTHR21212">
    <property type="entry name" value="BERNARDINELLI-SEIP CONGENITAL LIPODYSTROPHY 2 HOMOLOG BSCL2 PROTEIN"/>
    <property type="match status" value="1"/>
</dbReference>
<feature type="compositionally biased region" description="Basic and acidic residues" evidence="7">
    <location>
        <begin position="415"/>
        <end position="476"/>
    </location>
</feature>
<keyword evidence="6 8" id="KW-0472">Membrane</keyword>
<evidence type="ECO:0000313" key="10">
    <source>
        <dbReference type="Proteomes" id="UP001583186"/>
    </source>
</evidence>
<evidence type="ECO:0000256" key="8">
    <source>
        <dbReference type="SAM" id="Phobius"/>
    </source>
</evidence>
<keyword evidence="2 8" id="KW-0812">Transmembrane</keyword>
<sequence>MVSLEISRVTFGNCDTYRAVTSKTAQRTYLYTILLVFTSSFLYGIAILGYLGFYNEYVPHQVRSAPVHLQYASPPSLPSTASTKAGSRLFAAEQALQQHLHSAPLHHPFALTDLRGLGLKTDQEYDLSVVLSVPRSPNNLEVGNFMVELALAASSVSSSSSAITAAARLPPANPRDFLESGGKRLLFAASRPGLMAYTDPLVAKATRLTLLPVHFFSPEAASRTRLIVPMAESLTFSGSGGPNAVLPAVLYLELRTSGEHELQTYGVEVVFSAKLRGLRWLMYHHRIFSFLLLTTMWWLIEVVAMVFMLVTLSVVFGGSRDQGYSTGRSDAGSSNGSLRHKPAKQIEPKKEEKNNNEEQKTPEKKTLDPALIKKEPSSAKKELSSIKKEPEEVTFGKETSKLAAIPPEAVATTKPAEKAEKNGKSTKDNKDTKDTKDAKDAKDARDSKDSKDSKGSKDTKDTKSTDGFDEIKDIKDTVLTASENKDKGKQNKASSRTSTPTPSKAANSRKSIINEPENDDDDFDDYDESDYGDEEDDAEPIIPPTPSRKQNSNKPQSQSRNSSPASPRKANKNKDSAVATGRAPSSPTDSTPAQQRPKKEASNLSTTSTASNDHGSPARKRMSQSETLHRPA</sequence>
<proteinExistence type="predicted"/>